<evidence type="ECO:0000313" key="15">
    <source>
        <dbReference type="RefSeq" id="XP_032314590.1"/>
    </source>
</evidence>
<protein>
    <submittedName>
        <fullName evidence="15">Nuclear receptor subfamily 2 group C member 2 isoform X3</fullName>
    </submittedName>
</protein>
<dbReference type="Gene3D" id="1.10.565.10">
    <property type="entry name" value="Retinoid X Receptor"/>
    <property type="match status" value="1"/>
</dbReference>
<evidence type="ECO:0000256" key="1">
    <source>
        <dbReference type="ARBA" id="ARBA00004123"/>
    </source>
</evidence>
<name>A0A8B8RBI2_CAMFR</name>
<dbReference type="SMART" id="SM00430">
    <property type="entry name" value="HOLI"/>
    <property type="match status" value="1"/>
</dbReference>
<dbReference type="InterPro" id="IPR001723">
    <property type="entry name" value="Nuclear_hrmn_rcpt"/>
</dbReference>
<keyword evidence="9 10" id="KW-0539">Nucleus</keyword>
<feature type="compositionally biased region" description="Polar residues" evidence="11">
    <location>
        <begin position="13"/>
        <end position="38"/>
    </location>
</feature>
<evidence type="ECO:0000256" key="2">
    <source>
        <dbReference type="ARBA" id="ARBA00022723"/>
    </source>
</evidence>
<comment type="subcellular location">
    <subcellularLocation>
        <location evidence="1 10">Nucleus</location>
    </subcellularLocation>
</comment>
<evidence type="ECO:0000256" key="4">
    <source>
        <dbReference type="ARBA" id="ARBA00022833"/>
    </source>
</evidence>
<dbReference type="SUPFAM" id="SSF57716">
    <property type="entry name" value="Glucocorticoid receptor-like (DNA-binding domain)"/>
    <property type="match status" value="1"/>
</dbReference>
<evidence type="ECO:0000256" key="7">
    <source>
        <dbReference type="ARBA" id="ARBA00023163"/>
    </source>
</evidence>
<keyword evidence="4 10" id="KW-0862">Zinc</keyword>
<evidence type="ECO:0000256" key="3">
    <source>
        <dbReference type="ARBA" id="ARBA00022771"/>
    </source>
</evidence>
<keyword evidence="5 10" id="KW-0805">Transcription regulation</keyword>
<feature type="domain" description="NR LBD" evidence="13">
    <location>
        <begin position="447"/>
        <end position="656"/>
    </location>
</feature>
<dbReference type="GeneID" id="102519867"/>
<reference evidence="15" key="1">
    <citation type="submission" date="2025-08" db="UniProtKB">
        <authorList>
            <consortium name="RefSeq"/>
        </authorList>
    </citation>
    <scope>IDENTIFICATION</scope>
    <source>
        <tissue evidence="15">Ear skin</tissue>
    </source>
</reference>
<evidence type="ECO:0000256" key="6">
    <source>
        <dbReference type="ARBA" id="ARBA00023125"/>
    </source>
</evidence>
<dbReference type="Gene3D" id="3.30.50.10">
    <property type="entry name" value="Erythroid Transcription Factor GATA-1, subunit A"/>
    <property type="match status" value="1"/>
</dbReference>
<gene>
    <name evidence="15" type="primary">NR2C2</name>
</gene>
<evidence type="ECO:0000256" key="5">
    <source>
        <dbReference type="ARBA" id="ARBA00023015"/>
    </source>
</evidence>
<keyword evidence="2 10" id="KW-0479">Metal-binding</keyword>
<accession>A0A8B8RBI2</accession>
<evidence type="ECO:0000259" key="13">
    <source>
        <dbReference type="PROSITE" id="PS51843"/>
    </source>
</evidence>
<dbReference type="PRINTS" id="PR00398">
    <property type="entry name" value="STRDHORMONER"/>
</dbReference>
<dbReference type="GO" id="GO:0003700">
    <property type="term" value="F:DNA-binding transcription factor activity"/>
    <property type="evidence" value="ECO:0007669"/>
    <property type="project" value="InterPro"/>
</dbReference>
<dbReference type="InterPro" id="IPR000536">
    <property type="entry name" value="Nucl_hrmn_rcpt_lig-bd"/>
</dbReference>
<evidence type="ECO:0000256" key="11">
    <source>
        <dbReference type="SAM" id="MobiDB-lite"/>
    </source>
</evidence>
<organism evidence="14 15">
    <name type="scientific">Camelus ferus</name>
    <name type="common">Wild bactrian camel</name>
    <name type="synonym">Camelus bactrianus ferus</name>
    <dbReference type="NCBI Taxonomy" id="419612"/>
    <lineage>
        <taxon>Eukaryota</taxon>
        <taxon>Metazoa</taxon>
        <taxon>Chordata</taxon>
        <taxon>Craniata</taxon>
        <taxon>Vertebrata</taxon>
        <taxon>Euteleostomi</taxon>
        <taxon>Mammalia</taxon>
        <taxon>Eutheria</taxon>
        <taxon>Laurasiatheria</taxon>
        <taxon>Artiodactyla</taxon>
        <taxon>Tylopoda</taxon>
        <taxon>Camelidae</taxon>
        <taxon>Camelus</taxon>
    </lineage>
</organism>
<dbReference type="GO" id="GO:0005634">
    <property type="term" value="C:nucleus"/>
    <property type="evidence" value="ECO:0007669"/>
    <property type="project" value="UniProtKB-SubCell"/>
</dbReference>
<feature type="region of interest" description="Disordered" evidence="11">
    <location>
        <begin position="619"/>
        <end position="656"/>
    </location>
</feature>
<dbReference type="InterPro" id="IPR035500">
    <property type="entry name" value="NHR-like_dom_sf"/>
</dbReference>
<dbReference type="FunFam" id="3.30.50.10:FF:000015">
    <property type="entry name" value="Nuclear receptor subfamily 2, group C, member 1"/>
    <property type="match status" value="1"/>
</dbReference>
<dbReference type="GO" id="GO:0043565">
    <property type="term" value="F:sequence-specific DNA binding"/>
    <property type="evidence" value="ECO:0007669"/>
    <property type="project" value="InterPro"/>
</dbReference>
<dbReference type="Pfam" id="PF00104">
    <property type="entry name" value="Hormone_recep"/>
    <property type="match status" value="1"/>
</dbReference>
<evidence type="ECO:0000313" key="14">
    <source>
        <dbReference type="Proteomes" id="UP000694856"/>
    </source>
</evidence>
<evidence type="ECO:0000256" key="10">
    <source>
        <dbReference type="RuleBase" id="RU004334"/>
    </source>
</evidence>
<evidence type="ECO:0000256" key="9">
    <source>
        <dbReference type="ARBA" id="ARBA00023242"/>
    </source>
</evidence>
<evidence type="ECO:0000256" key="8">
    <source>
        <dbReference type="ARBA" id="ARBA00023170"/>
    </source>
</evidence>
<dbReference type="SMART" id="SM00399">
    <property type="entry name" value="ZnF_C4"/>
    <property type="match status" value="1"/>
</dbReference>
<dbReference type="AlphaFoldDB" id="A0A8B8RBI2"/>
<sequence length="656" mass="70992">MATNMEGLVQHRVGTQQVAEVPSIQTSRPESPGMTSPSPRIQIISTDSAVASPQRIQIVTDQQTGQKIQIVTAVDASGSPKQQLILTSPDGAGTGKVILASPETSSAKQLIFTTSDNLVPGRIQIVTDSASVERLLGKAEVQRPQVVEYCVVCGDKASGRHYGAVSCEGCKGFFKRSVRKNLTYSCRSNQDCIINKHHRNRCQFCRLKKCLEMGMKMEYCKRERSLASRDVAPFNRWRRLHRLELDVGVAPLPAGRGQLSAVQSERKPFDVQREKPSNCAASTEKIYIRKDLRSPLIATPTFVADKDGARQTGLLDPGMLVNIQQPLIREDGTVLLATDSKAETSQGALGTLANVVTSLANLSESLNNGDTSEMQPEDQSASEITRAFDTLAKALNTTDGSSPPSLADGLDGGGGGSIHVISRDQSTPIIEVEGPLLSDTHVTFKSCRPSVPRAVCSLPQLTMPSPMPEYLNVHYICESASRLLFLSMHWARSIPAFQALGQDCNTSLVRACWNELFTLGLAQCAQVMSLSTILAAIVNHLQNSIQEDKLSGDRIKQVMEHIWKLQEFCNSMARLDVDGYEYAYLKAIVLFSPGMLDIQRSQTETARVPLGPRAVAAAGQPQGVVTAPGQEVGSKSGPGWLAPPQPFSSGLLEAAQ</sequence>
<keyword evidence="6 10" id="KW-0238">DNA-binding</keyword>
<comment type="similarity">
    <text evidence="10">Belongs to the nuclear hormone receptor family.</text>
</comment>
<keyword evidence="7 10" id="KW-0804">Transcription</keyword>
<dbReference type="GO" id="GO:0008270">
    <property type="term" value="F:zinc ion binding"/>
    <property type="evidence" value="ECO:0007669"/>
    <property type="project" value="UniProtKB-KW"/>
</dbReference>
<dbReference type="CTD" id="7182"/>
<keyword evidence="8 10" id="KW-0675">Receptor</keyword>
<dbReference type="PROSITE" id="PS51843">
    <property type="entry name" value="NR_LBD"/>
    <property type="match status" value="1"/>
</dbReference>
<feature type="region of interest" description="Disordered" evidence="11">
    <location>
        <begin position="1"/>
        <end position="38"/>
    </location>
</feature>
<dbReference type="PRINTS" id="PR00047">
    <property type="entry name" value="STROIDFINGER"/>
</dbReference>
<dbReference type="InterPro" id="IPR050274">
    <property type="entry name" value="Nuclear_hormone_rcpt_NR2"/>
</dbReference>
<dbReference type="PROSITE" id="PS00031">
    <property type="entry name" value="NUCLEAR_REC_DBD_1"/>
    <property type="match status" value="1"/>
</dbReference>
<dbReference type="InterPro" id="IPR013088">
    <property type="entry name" value="Znf_NHR/GATA"/>
</dbReference>
<dbReference type="SUPFAM" id="SSF48508">
    <property type="entry name" value="Nuclear receptor ligand-binding domain"/>
    <property type="match status" value="1"/>
</dbReference>
<dbReference type="PANTHER" id="PTHR24083">
    <property type="entry name" value="NUCLEAR HORMONE RECEPTOR"/>
    <property type="match status" value="1"/>
</dbReference>
<evidence type="ECO:0000259" key="12">
    <source>
        <dbReference type="PROSITE" id="PS51030"/>
    </source>
</evidence>
<proteinExistence type="inferred from homology"/>
<dbReference type="PROSITE" id="PS51030">
    <property type="entry name" value="NUCLEAR_REC_DBD_2"/>
    <property type="match status" value="1"/>
</dbReference>
<feature type="domain" description="Nuclear receptor" evidence="12">
    <location>
        <begin position="147"/>
        <end position="222"/>
    </location>
</feature>
<dbReference type="Pfam" id="PF00105">
    <property type="entry name" value="zf-C4"/>
    <property type="match status" value="1"/>
</dbReference>
<dbReference type="InterPro" id="IPR001628">
    <property type="entry name" value="Znf_hrmn_rcpt"/>
</dbReference>
<dbReference type="RefSeq" id="XP_032314590.1">
    <property type="nucleotide sequence ID" value="XM_032458699.1"/>
</dbReference>
<keyword evidence="3 10" id="KW-0863">Zinc-finger</keyword>
<dbReference type="Proteomes" id="UP000694856">
    <property type="component" value="Chromosome 17"/>
</dbReference>
<keyword evidence="14" id="KW-1185">Reference proteome</keyword>